<accession>A0A7U3Q531</accession>
<keyword evidence="2" id="KW-1185">Reference proteome</keyword>
<sequence>MEGKPEKREQFLKVHEKGQSMGLSKGKNEEAAQSQGLRLYCILLISLFLKGKFNQTGDAFAAP</sequence>
<dbReference type="RefSeq" id="WP_196098189.1">
    <property type="nucleotide sequence ID" value="NZ_CP064939.1"/>
</dbReference>
<name>A0A7U3Q531_9SPHI</name>
<proteinExistence type="predicted"/>
<protein>
    <submittedName>
        <fullName evidence="1">Uncharacterized protein</fullName>
    </submittedName>
</protein>
<dbReference type="KEGG" id="pex:IZT61_16790"/>
<organism evidence="1 2">
    <name type="scientific">Pedobacter endophyticus</name>
    <dbReference type="NCBI Taxonomy" id="2789740"/>
    <lineage>
        <taxon>Bacteria</taxon>
        <taxon>Pseudomonadati</taxon>
        <taxon>Bacteroidota</taxon>
        <taxon>Sphingobacteriia</taxon>
        <taxon>Sphingobacteriales</taxon>
        <taxon>Sphingobacteriaceae</taxon>
        <taxon>Pedobacter</taxon>
    </lineage>
</organism>
<dbReference type="AlphaFoldDB" id="A0A7U3Q531"/>
<evidence type="ECO:0000313" key="1">
    <source>
        <dbReference type="EMBL" id="QPH38712.1"/>
    </source>
</evidence>
<dbReference type="EMBL" id="CP064939">
    <property type="protein sequence ID" value="QPH38712.1"/>
    <property type="molecule type" value="Genomic_DNA"/>
</dbReference>
<reference evidence="1 2" key="1">
    <citation type="submission" date="2020-11" db="EMBL/GenBank/DDBJ databases">
        <title>Pedobacter endophytica, an endophytic bacteria isolated form Carex pumila.</title>
        <authorList>
            <person name="Peng Y."/>
            <person name="Jiang L."/>
            <person name="Lee J."/>
        </authorList>
    </citation>
    <scope>NUCLEOTIDE SEQUENCE [LARGE SCALE GENOMIC DNA]</scope>
    <source>
        <strain evidence="1 2">JBR3-12</strain>
    </source>
</reference>
<evidence type="ECO:0000313" key="2">
    <source>
        <dbReference type="Proteomes" id="UP000594759"/>
    </source>
</evidence>
<gene>
    <name evidence="1" type="ORF">IZT61_16790</name>
</gene>
<dbReference type="Proteomes" id="UP000594759">
    <property type="component" value="Chromosome"/>
</dbReference>